<dbReference type="PANTHER" id="PTHR11559">
    <property type="entry name" value="CARBOXYLESTERASE"/>
    <property type="match status" value="1"/>
</dbReference>
<keyword evidence="4" id="KW-1185">Reference proteome</keyword>
<dbReference type="AlphaFoldDB" id="A0A8H4RLX5"/>
<protein>
    <recommendedName>
        <fullName evidence="2">Carboxylesterase type B domain-containing protein</fullName>
    </recommendedName>
</protein>
<accession>A0A8H4RLX5</accession>
<dbReference type="Proteomes" id="UP000566819">
    <property type="component" value="Unassembled WGS sequence"/>
</dbReference>
<dbReference type="InterPro" id="IPR050309">
    <property type="entry name" value="Type-B_Carboxylest/Lipase"/>
</dbReference>
<dbReference type="InterPro" id="IPR029058">
    <property type="entry name" value="AB_hydrolase_fold"/>
</dbReference>
<proteinExistence type="predicted"/>
<name>A0A8H4RLX5_9HELO</name>
<dbReference type="PROSITE" id="PS00941">
    <property type="entry name" value="CARBOXYLESTERASE_B_2"/>
    <property type="match status" value="1"/>
</dbReference>
<dbReference type="SUPFAM" id="SSF53474">
    <property type="entry name" value="alpha/beta-Hydrolases"/>
    <property type="match status" value="1"/>
</dbReference>
<organism evidence="3 4">
    <name type="scientific">Cudoniella acicularis</name>
    <dbReference type="NCBI Taxonomy" id="354080"/>
    <lineage>
        <taxon>Eukaryota</taxon>
        <taxon>Fungi</taxon>
        <taxon>Dikarya</taxon>
        <taxon>Ascomycota</taxon>
        <taxon>Pezizomycotina</taxon>
        <taxon>Leotiomycetes</taxon>
        <taxon>Helotiales</taxon>
        <taxon>Tricladiaceae</taxon>
        <taxon>Cudoniella</taxon>
    </lineage>
</organism>
<dbReference type="InterPro" id="IPR019819">
    <property type="entry name" value="Carboxylesterase_B_CS"/>
</dbReference>
<dbReference type="Pfam" id="PF00135">
    <property type="entry name" value="COesterase"/>
    <property type="match status" value="1"/>
</dbReference>
<feature type="chain" id="PRO_5034883876" description="Carboxylesterase type B domain-containing protein" evidence="1">
    <location>
        <begin position="24"/>
        <end position="375"/>
    </location>
</feature>
<feature type="domain" description="Carboxylesterase type B" evidence="2">
    <location>
        <begin position="36"/>
        <end position="139"/>
    </location>
</feature>
<keyword evidence="1" id="KW-0732">Signal</keyword>
<sequence>MAPIFSIWIPSLSIALLLSMAYASTVLPAVDLGYTPGSFYNFSNIRLVQPPLGNLRFQAPLPPTPPTPNSSTINNGSIGKICPQGSGAWHTLAQTFMINYLLGQPFDYAAAAARLPAMRSNVTDARMDEDCLFLDVYVPIYNAPYGSGVYGPVVDEGFVPELPGKLLAEGRFDKNIGVMTGHNSNEGLLFTSPLINNSDSSTQAVQVAFPDISLEALEYINFTLYPAVFDGSQGYFTYYERAKAIVADSSFVCNAKFLDWAAFLRLSGYDGQDQSFIFYNNASSTIGATSFSTLVSRQTLTDTVNTTVAFALQDYISSFVVDERPVGAGYPDIPIYGAESSVVDLSGTGIWWRRMTLLRRDADDGRRDCITDRAL</sequence>
<evidence type="ECO:0000259" key="2">
    <source>
        <dbReference type="Pfam" id="PF00135"/>
    </source>
</evidence>
<feature type="signal peptide" evidence="1">
    <location>
        <begin position="1"/>
        <end position="23"/>
    </location>
</feature>
<dbReference type="InterPro" id="IPR002018">
    <property type="entry name" value="CarbesteraseB"/>
</dbReference>
<evidence type="ECO:0000313" key="4">
    <source>
        <dbReference type="Proteomes" id="UP000566819"/>
    </source>
</evidence>
<comment type="caution">
    <text evidence="3">The sequence shown here is derived from an EMBL/GenBank/DDBJ whole genome shotgun (WGS) entry which is preliminary data.</text>
</comment>
<dbReference type="EMBL" id="JAAMPI010000350">
    <property type="protein sequence ID" value="KAF4632404.1"/>
    <property type="molecule type" value="Genomic_DNA"/>
</dbReference>
<evidence type="ECO:0000313" key="3">
    <source>
        <dbReference type="EMBL" id="KAF4632404.1"/>
    </source>
</evidence>
<dbReference type="Gene3D" id="3.40.50.1820">
    <property type="entry name" value="alpha/beta hydrolase"/>
    <property type="match status" value="2"/>
</dbReference>
<reference evidence="3 4" key="1">
    <citation type="submission" date="2020-03" db="EMBL/GenBank/DDBJ databases">
        <title>Draft Genome Sequence of Cudoniella acicularis.</title>
        <authorList>
            <person name="Buettner E."/>
            <person name="Kellner H."/>
        </authorList>
    </citation>
    <scope>NUCLEOTIDE SEQUENCE [LARGE SCALE GENOMIC DNA]</scope>
    <source>
        <strain evidence="3 4">DSM 108380</strain>
    </source>
</reference>
<gene>
    <name evidence="3" type="ORF">G7Y89_g5724</name>
</gene>
<evidence type="ECO:0000256" key="1">
    <source>
        <dbReference type="SAM" id="SignalP"/>
    </source>
</evidence>
<dbReference type="OrthoDB" id="408631at2759"/>